<dbReference type="Gene3D" id="3.10.20.310">
    <property type="entry name" value="membrane protein fhac"/>
    <property type="match status" value="1"/>
</dbReference>
<dbReference type="GO" id="GO:0051301">
    <property type="term" value="P:cell division"/>
    <property type="evidence" value="ECO:0007669"/>
    <property type="project" value="UniProtKB-KW"/>
</dbReference>
<feature type="transmembrane region" description="Helical" evidence="6">
    <location>
        <begin position="36"/>
        <end position="58"/>
    </location>
</feature>
<evidence type="ECO:0000256" key="2">
    <source>
        <dbReference type="ARBA" id="ARBA00022618"/>
    </source>
</evidence>
<feature type="domain" description="POTRA" evidence="8">
    <location>
        <begin position="61"/>
        <end position="127"/>
    </location>
</feature>
<evidence type="ECO:0000313" key="10">
    <source>
        <dbReference type="Proteomes" id="UP001597347"/>
    </source>
</evidence>
<evidence type="ECO:0000259" key="8">
    <source>
        <dbReference type="Pfam" id="PF08478"/>
    </source>
</evidence>
<dbReference type="InterPro" id="IPR013685">
    <property type="entry name" value="POTRA_FtsQ_type"/>
</dbReference>
<dbReference type="Pfam" id="PF03799">
    <property type="entry name" value="FtsQ_DivIB_C"/>
    <property type="match status" value="1"/>
</dbReference>
<evidence type="ECO:0000256" key="4">
    <source>
        <dbReference type="ARBA" id="ARBA00022989"/>
    </source>
</evidence>
<feature type="non-terminal residue" evidence="9">
    <location>
        <position position="1"/>
    </location>
</feature>
<keyword evidence="1" id="KW-1003">Cell membrane</keyword>
<dbReference type="Pfam" id="PF08478">
    <property type="entry name" value="POTRA_1"/>
    <property type="match status" value="1"/>
</dbReference>
<evidence type="ECO:0000256" key="5">
    <source>
        <dbReference type="ARBA" id="ARBA00023306"/>
    </source>
</evidence>
<dbReference type="Proteomes" id="UP001597347">
    <property type="component" value="Unassembled WGS sequence"/>
</dbReference>
<organism evidence="9 10">
    <name type="scientific">Amnibacterium endophyticum</name>
    <dbReference type="NCBI Taxonomy" id="2109337"/>
    <lineage>
        <taxon>Bacteria</taxon>
        <taxon>Bacillati</taxon>
        <taxon>Actinomycetota</taxon>
        <taxon>Actinomycetes</taxon>
        <taxon>Micrococcales</taxon>
        <taxon>Microbacteriaceae</taxon>
        <taxon>Amnibacterium</taxon>
    </lineage>
</organism>
<keyword evidence="2 9" id="KW-0132">Cell division</keyword>
<accession>A0ABW4LHQ0</accession>
<dbReference type="PANTHER" id="PTHR37820:SF1">
    <property type="entry name" value="CELL DIVISION PROTEIN FTSQ"/>
    <property type="match status" value="1"/>
</dbReference>
<sequence length="251" mass="26415">PPPRRDDRRAIRRAVRERRRALAAELRRPRPRRLRVVPLVVAGLVVLLVGVPALLAFAPVFTVQRVEVTGAAPDVASSVQQALAGQRGRPIALVEDADVRRAVRGVAAVESVSVVRRPPSVLEVRVVPRTPVLQRRTADGWQRLDASRVVIDAAATRWAGLPVLAGSASPRAYAVAVDAVGAAGERGLRVVRVEAAGPDDVVLVLADGLRVQWGGAEHAAAKAEALAAALPKASLGASEIDVSSPGVVLTR</sequence>
<feature type="domain" description="Cell division protein FtsQ/DivIB C-terminal" evidence="7">
    <location>
        <begin position="141"/>
        <end position="241"/>
    </location>
</feature>
<evidence type="ECO:0000256" key="1">
    <source>
        <dbReference type="ARBA" id="ARBA00022475"/>
    </source>
</evidence>
<reference evidence="10" key="1">
    <citation type="journal article" date="2019" name="Int. J. Syst. Evol. Microbiol.">
        <title>The Global Catalogue of Microorganisms (GCM) 10K type strain sequencing project: providing services to taxonomists for standard genome sequencing and annotation.</title>
        <authorList>
            <consortium name="The Broad Institute Genomics Platform"/>
            <consortium name="The Broad Institute Genome Sequencing Center for Infectious Disease"/>
            <person name="Wu L."/>
            <person name="Ma J."/>
        </authorList>
    </citation>
    <scope>NUCLEOTIDE SEQUENCE [LARGE SCALE GENOMIC DNA]</scope>
    <source>
        <strain evidence="10">CGMCC 1.12471</strain>
    </source>
</reference>
<evidence type="ECO:0000256" key="3">
    <source>
        <dbReference type="ARBA" id="ARBA00022692"/>
    </source>
</evidence>
<comment type="caution">
    <text evidence="9">The sequence shown here is derived from an EMBL/GenBank/DDBJ whole genome shotgun (WGS) entry which is preliminary data.</text>
</comment>
<keyword evidence="3 6" id="KW-0812">Transmembrane</keyword>
<keyword evidence="10" id="KW-1185">Reference proteome</keyword>
<proteinExistence type="predicted"/>
<dbReference type="InterPro" id="IPR005548">
    <property type="entry name" value="Cell_div_FtsQ/DivIB_C"/>
</dbReference>
<gene>
    <name evidence="9" type="ORF">ACFSBI_14600</name>
</gene>
<evidence type="ECO:0000259" key="7">
    <source>
        <dbReference type="Pfam" id="PF03799"/>
    </source>
</evidence>
<protein>
    <submittedName>
        <fullName evidence="9">Cell division protein FtsQ/DivIB</fullName>
    </submittedName>
</protein>
<dbReference type="EMBL" id="JBHUEA010000027">
    <property type="protein sequence ID" value="MFD1722783.1"/>
    <property type="molecule type" value="Genomic_DNA"/>
</dbReference>
<dbReference type="RefSeq" id="WP_377936190.1">
    <property type="nucleotide sequence ID" value="NZ_JBHUEA010000027.1"/>
</dbReference>
<dbReference type="PANTHER" id="PTHR37820">
    <property type="entry name" value="CELL DIVISION PROTEIN DIVIB"/>
    <property type="match status" value="1"/>
</dbReference>
<name>A0ABW4LHQ0_9MICO</name>
<keyword evidence="6" id="KW-0472">Membrane</keyword>
<keyword evidence="5" id="KW-0131">Cell cycle</keyword>
<dbReference type="InterPro" id="IPR050487">
    <property type="entry name" value="FtsQ_DivIB"/>
</dbReference>
<evidence type="ECO:0000256" key="6">
    <source>
        <dbReference type="SAM" id="Phobius"/>
    </source>
</evidence>
<evidence type="ECO:0000313" key="9">
    <source>
        <dbReference type="EMBL" id="MFD1722783.1"/>
    </source>
</evidence>
<keyword evidence="4 6" id="KW-1133">Transmembrane helix</keyword>